<reference evidence="1" key="2">
    <citation type="journal article" date="2015" name="Data Brief">
        <title>Shoot transcriptome of the giant reed, Arundo donax.</title>
        <authorList>
            <person name="Barrero R.A."/>
            <person name="Guerrero F.D."/>
            <person name="Moolhuijzen P."/>
            <person name="Goolsby J.A."/>
            <person name="Tidwell J."/>
            <person name="Bellgard S.E."/>
            <person name="Bellgard M.I."/>
        </authorList>
    </citation>
    <scope>NUCLEOTIDE SEQUENCE</scope>
    <source>
        <tissue evidence="1">Shoot tissue taken approximately 20 cm above the soil surface</tissue>
    </source>
</reference>
<organism evidence="1">
    <name type="scientific">Arundo donax</name>
    <name type="common">Giant reed</name>
    <name type="synonym">Donax arundinaceus</name>
    <dbReference type="NCBI Taxonomy" id="35708"/>
    <lineage>
        <taxon>Eukaryota</taxon>
        <taxon>Viridiplantae</taxon>
        <taxon>Streptophyta</taxon>
        <taxon>Embryophyta</taxon>
        <taxon>Tracheophyta</taxon>
        <taxon>Spermatophyta</taxon>
        <taxon>Magnoliopsida</taxon>
        <taxon>Liliopsida</taxon>
        <taxon>Poales</taxon>
        <taxon>Poaceae</taxon>
        <taxon>PACMAD clade</taxon>
        <taxon>Arundinoideae</taxon>
        <taxon>Arundineae</taxon>
        <taxon>Arundo</taxon>
    </lineage>
</organism>
<accession>A0A0A9AGV6</accession>
<sequence>MKHLIVSFSNLEYKYFKKVFSKRIVVTLV</sequence>
<dbReference type="AlphaFoldDB" id="A0A0A9AGV6"/>
<proteinExistence type="predicted"/>
<evidence type="ECO:0000313" key="1">
    <source>
        <dbReference type="EMBL" id="JAD49078.1"/>
    </source>
</evidence>
<dbReference type="EMBL" id="GBRH01248817">
    <property type="protein sequence ID" value="JAD49078.1"/>
    <property type="molecule type" value="Transcribed_RNA"/>
</dbReference>
<reference evidence="1" key="1">
    <citation type="submission" date="2014-09" db="EMBL/GenBank/DDBJ databases">
        <authorList>
            <person name="Magalhaes I.L.F."/>
            <person name="Oliveira U."/>
            <person name="Santos F.R."/>
            <person name="Vidigal T.H.D.A."/>
            <person name="Brescovit A.D."/>
            <person name="Santos A.J."/>
        </authorList>
    </citation>
    <scope>NUCLEOTIDE SEQUENCE</scope>
    <source>
        <tissue evidence="1">Shoot tissue taken approximately 20 cm above the soil surface</tissue>
    </source>
</reference>
<name>A0A0A9AGV6_ARUDO</name>
<protein>
    <submittedName>
        <fullName evidence="1">Uncharacterized protein</fullName>
    </submittedName>
</protein>